<protein>
    <recommendedName>
        <fullName evidence="3">DUF4276 family protein</fullName>
    </recommendedName>
</protein>
<dbReference type="AlphaFoldDB" id="A0A9W6P6K0"/>
<gene>
    <name evidence="1" type="ORF">Nans01_23270</name>
</gene>
<sequence length="222" mass="24702">MRKLHILCEGQTEETIVRETIAPYFDSPGQCHTAFSILNTKRPASGSTFRGGMSKWSKVQHEIRLLLRDSSTTVLTTLFDYYGLPGDVPGMEDRPDGTPYERVSHVERAMAEAVGDPRFIPHLVLHEIETWVLACHEALEIVTDNPQLSGSVKNLLENVDSPELVNDGAATAPSKRLAKLYPRYKKTSDGPDSISLTGLDQIRGRCPHANSWFDSVADRLKN</sequence>
<dbReference type="Proteomes" id="UP001165092">
    <property type="component" value="Unassembled WGS sequence"/>
</dbReference>
<dbReference type="Pfam" id="PF14103">
    <property type="entry name" value="DUF4276"/>
    <property type="match status" value="1"/>
</dbReference>
<evidence type="ECO:0000313" key="2">
    <source>
        <dbReference type="Proteomes" id="UP001165092"/>
    </source>
</evidence>
<proteinExistence type="predicted"/>
<dbReference type="RefSeq" id="WP_285759297.1">
    <property type="nucleotide sequence ID" value="NZ_BSQG01000003.1"/>
</dbReference>
<evidence type="ECO:0000313" key="1">
    <source>
        <dbReference type="EMBL" id="GLU47976.1"/>
    </source>
</evidence>
<name>A0A9W6P6K0_9ACTN</name>
<dbReference type="InterPro" id="IPR025455">
    <property type="entry name" value="DUF4276"/>
</dbReference>
<comment type="caution">
    <text evidence="1">The sequence shown here is derived from an EMBL/GenBank/DDBJ whole genome shotgun (WGS) entry which is preliminary data.</text>
</comment>
<dbReference type="EMBL" id="BSQG01000003">
    <property type="protein sequence ID" value="GLU47976.1"/>
    <property type="molecule type" value="Genomic_DNA"/>
</dbReference>
<reference evidence="1" key="1">
    <citation type="submission" date="2023-02" db="EMBL/GenBank/DDBJ databases">
        <title>Nocardiopsis ansamitocini NBRC 112285.</title>
        <authorList>
            <person name="Ichikawa N."/>
            <person name="Sato H."/>
            <person name="Tonouchi N."/>
        </authorList>
    </citation>
    <scope>NUCLEOTIDE SEQUENCE</scope>
    <source>
        <strain evidence="1">NBRC 112285</strain>
    </source>
</reference>
<accession>A0A9W6P6K0</accession>
<keyword evidence="2" id="KW-1185">Reference proteome</keyword>
<organism evidence="1 2">
    <name type="scientific">Nocardiopsis ansamitocini</name>
    <dbReference type="NCBI Taxonomy" id="1670832"/>
    <lineage>
        <taxon>Bacteria</taxon>
        <taxon>Bacillati</taxon>
        <taxon>Actinomycetota</taxon>
        <taxon>Actinomycetes</taxon>
        <taxon>Streptosporangiales</taxon>
        <taxon>Nocardiopsidaceae</taxon>
        <taxon>Nocardiopsis</taxon>
    </lineage>
</organism>
<evidence type="ECO:0008006" key="3">
    <source>
        <dbReference type="Google" id="ProtNLM"/>
    </source>
</evidence>